<proteinExistence type="predicted"/>
<name>A0A7G1QBQ2_9GAMM</name>
<accession>A0A7G1QBQ2</accession>
<sequence>MERWLPLILTVIVSTIGIHRASKTCSIYPVSNQSQVLVLPKEPRYAISITYPELVQEERLRDILEKTGQSVKEEFIKNIPDLQYFPDLTKRKFTLFLTFSIISQTEELISIRGSGGADTGGAHPLPIEMSFIYNKQAQRIITFNDLFIDPQTARQQFSKFSRTVLKEKLLNQISSQLSNMQVQQEQYKFITEAINEGTQPIQSNFSEFILLATDASSKINILQLIFPPYQVVPYVYGTQVVEIPLKIFADFINPIYKSMFAVNETKP</sequence>
<dbReference type="InterPro" id="IPR037126">
    <property type="entry name" value="PdaC/RsiV-like_sf"/>
</dbReference>
<dbReference type="KEGG" id="ntg:NSCAC_1645"/>
<dbReference type="Gene3D" id="3.30.565.40">
    <property type="entry name" value="Fervidobacterium nodosum Rt17-B1 like"/>
    <property type="match status" value="1"/>
</dbReference>
<evidence type="ECO:0000313" key="2">
    <source>
        <dbReference type="Proteomes" id="UP000516072"/>
    </source>
</evidence>
<evidence type="ECO:0000313" key="1">
    <source>
        <dbReference type="EMBL" id="CAB1277389.1"/>
    </source>
</evidence>
<reference evidence="1 2" key="1">
    <citation type="submission" date="2020-03" db="EMBL/GenBank/DDBJ databases">
        <authorList>
            <person name="Picone N."/>
        </authorList>
    </citation>
    <scope>NUCLEOTIDE SEQUENCE [LARGE SCALE GENOMIC DNA]</scope>
    <source>
        <strain evidence="1">NSCAC1</strain>
    </source>
</reference>
<dbReference type="RefSeq" id="WP_197744298.1">
    <property type="nucleotide sequence ID" value="NZ_LR778175.1"/>
</dbReference>
<dbReference type="Gene3D" id="3.90.640.20">
    <property type="entry name" value="Heat-shock cognate protein, ATPase"/>
    <property type="match status" value="1"/>
</dbReference>
<dbReference type="EMBL" id="LR778175">
    <property type="protein sequence ID" value="CAB1277389.1"/>
    <property type="molecule type" value="Genomic_DNA"/>
</dbReference>
<dbReference type="Proteomes" id="UP000516072">
    <property type="component" value="Chromosome"/>
</dbReference>
<keyword evidence="2" id="KW-1185">Reference proteome</keyword>
<evidence type="ECO:0008006" key="3">
    <source>
        <dbReference type="Google" id="ProtNLM"/>
    </source>
</evidence>
<dbReference type="AlphaFoldDB" id="A0A7G1QBQ2"/>
<gene>
    <name evidence="1" type="ORF">NSCAC_1645</name>
</gene>
<organism evidence="1 2">
    <name type="scientific">Candidatus Nitrosacidococcus tergens</name>
    <dbReference type="NCBI Taxonomy" id="553981"/>
    <lineage>
        <taxon>Bacteria</taxon>
        <taxon>Pseudomonadati</taxon>
        <taxon>Pseudomonadota</taxon>
        <taxon>Gammaproteobacteria</taxon>
        <taxon>Chromatiales</taxon>
        <taxon>Chromatiaceae</taxon>
        <taxon>Candidatus Nitrosacidococcus</taxon>
    </lineage>
</organism>
<protein>
    <recommendedName>
        <fullName evidence="3">DUF3298 domain-containing protein</fullName>
    </recommendedName>
</protein>